<evidence type="ECO:0000313" key="4">
    <source>
        <dbReference type="EMBL" id="KDN46826.1"/>
    </source>
</evidence>
<dbReference type="InterPro" id="IPR006553">
    <property type="entry name" value="Leu-rich_rpt_Cys-con_subtyp"/>
</dbReference>
<reference evidence="4 5" key="1">
    <citation type="submission" date="2014-05" db="EMBL/GenBank/DDBJ databases">
        <title>Draft genome sequence of a rare smut relative, Tilletiaria anomala UBC 951.</title>
        <authorList>
            <consortium name="DOE Joint Genome Institute"/>
            <person name="Toome M."/>
            <person name="Kuo A."/>
            <person name="Henrissat B."/>
            <person name="Lipzen A."/>
            <person name="Tritt A."/>
            <person name="Yoshinaga Y."/>
            <person name="Zane M."/>
            <person name="Barry K."/>
            <person name="Grigoriev I.V."/>
            <person name="Spatafora J.W."/>
            <person name="Aimea M.C."/>
        </authorList>
    </citation>
    <scope>NUCLEOTIDE SEQUENCE [LARGE SCALE GENOMIC DNA]</scope>
    <source>
        <strain evidence="4 5">UBC 951</strain>
    </source>
</reference>
<dbReference type="InterPro" id="IPR032675">
    <property type="entry name" value="LRR_dom_sf"/>
</dbReference>
<dbReference type="SMART" id="SM00367">
    <property type="entry name" value="LRR_CC"/>
    <property type="match status" value="10"/>
</dbReference>
<feature type="region of interest" description="Disordered" evidence="1">
    <location>
        <begin position="200"/>
        <end position="219"/>
    </location>
</feature>
<gene>
    <name evidence="4" type="ORF">K437DRAFT_235064</name>
</gene>
<dbReference type="GO" id="GO:0031146">
    <property type="term" value="P:SCF-dependent proteasomal ubiquitin-dependent protein catabolic process"/>
    <property type="evidence" value="ECO:0007669"/>
    <property type="project" value="TreeGrafter"/>
</dbReference>
<dbReference type="GO" id="GO:0019005">
    <property type="term" value="C:SCF ubiquitin ligase complex"/>
    <property type="evidence" value="ECO:0007669"/>
    <property type="project" value="TreeGrafter"/>
</dbReference>
<dbReference type="SUPFAM" id="SSF81383">
    <property type="entry name" value="F-box domain"/>
    <property type="match status" value="1"/>
</dbReference>
<feature type="compositionally biased region" description="Low complexity" evidence="1">
    <location>
        <begin position="985"/>
        <end position="994"/>
    </location>
</feature>
<evidence type="ECO:0000313" key="5">
    <source>
        <dbReference type="Proteomes" id="UP000027361"/>
    </source>
</evidence>
<dbReference type="GeneID" id="25262884"/>
<feature type="compositionally biased region" description="Polar residues" evidence="1">
    <location>
        <begin position="1"/>
        <end position="27"/>
    </location>
</feature>
<dbReference type="HOGENOM" id="CLU_011126_0_0_1"/>
<feature type="region of interest" description="Disordered" evidence="1">
    <location>
        <begin position="801"/>
        <end position="861"/>
    </location>
</feature>
<dbReference type="OrthoDB" id="10257471at2759"/>
<dbReference type="STRING" id="1037660.A0A066VZC2"/>
<comment type="caution">
    <text evidence="4">The sequence shown here is derived from an EMBL/GenBank/DDBJ whole genome shotgun (WGS) entry which is preliminary data.</text>
</comment>
<dbReference type="InterPro" id="IPR001810">
    <property type="entry name" value="F-box_dom"/>
</dbReference>
<feature type="region of interest" description="Disordered" evidence="1">
    <location>
        <begin position="1"/>
        <end position="153"/>
    </location>
</feature>
<dbReference type="SUPFAM" id="SSF52047">
    <property type="entry name" value="RNI-like"/>
    <property type="match status" value="2"/>
</dbReference>
<organism evidence="4 5">
    <name type="scientific">Tilletiaria anomala (strain ATCC 24038 / CBS 436.72 / UBC 951)</name>
    <dbReference type="NCBI Taxonomy" id="1037660"/>
    <lineage>
        <taxon>Eukaryota</taxon>
        <taxon>Fungi</taxon>
        <taxon>Dikarya</taxon>
        <taxon>Basidiomycota</taxon>
        <taxon>Ustilaginomycotina</taxon>
        <taxon>Exobasidiomycetes</taxon>
        <taxon>Georgefischeriales</taxon>
        <taxon>Tilletiariaceae</taxon>
        <taxon>Tilletiaria</taxon>
    </lineage>
</organism>
<dbReference type="RefSeq" id="XP_013243692.1">
    <property type="nucleotide sequence ID" value="XM_013388238.1"/>
</dbReference>
<keyword evidence="5" id="KW-1185">Reference proteome</keyword>
<dbReference type="PANTHER" id="PTHR13318:SF95">
    <property type="entry name" value="F-BOX PROTEIN YLR352W"/>
    <property type="match status" value="1"/>
</dbReference>
<evidence type="ECO:0000256" key="1">
    <source>
        <dbReference type="SAM" id="MobiDB-lite"/>
    </source>
</evidence>
<feature type="compositionally biased region" description="Low complexity" evidence="1">
    <location>
        <begin position="46"/>
        <end position="70"/>
    </location>
</feature>
<dbReference type="Gene3D" id="3.80.10.10">
    <property type="entry name" value="Ribonuclease Inhibitor"/>
    <property type="match status" value="2"/>
</dbReference>
<sequence>MNDNGHATHLSSPDPSPMASRSESPSGAESGMLPIVAHPADAGHAPSRSGSGPSSQQPFHGASASISSSALELAMPPPPLVEASHSHSSGLVPSPQPPTASSSASSSRQDFFPRGSARSSHHLPPSPSNTSQSEDGEDDEDDEDDDDMPSSSYIFANAGADTEAARFLEDKNQLERRNTITARGGGGAAICAGQDVAENGSRASLPPRSIGTPVTPGSVTMSEGEGWGNAGYVQSRGAAHLPHEIMLHIFKYVIAYPGELRNCLQVCKTWCLGGVELLWHRPTFHKASSFYKMTYTLSVPSATFDYAMFIRRLNFSLLGEELDNATFERMAACVRLERLTLAGCRALSDEKLSAVLENTKELVAIDLTDVTQLSDRTINTLAMTCSRLQGINLTGCTLISSASVANLARNCKLLRRIKLCGCKNIADDAIEALALNCPFLLEVDLTVKPTDVSKVTDAGLAKLWEHSTHLREFRLSRVGAHLTDRAFPSPASGQARDKGAHVLSNGVILAPMHNGRRAHTHAGESASSYATAASMAALHRNHNGALDGDDEAHAPLLVGVRPPRMFDHLRILDLMHCSSITDAAIEGVINNAPKLRNLILSKCSSLTDDALYSISRLGKNLHYLHLGRVDQITDQAVIYLAKSCTRLRYVDLAYCPNLTDASVKELALNLPKLRRIGLVKVQRLTDAAIYALVERYTSLERIHLSYCDNISVPAVFWLLQRLDRLTHLSLTGVPAFRREELQAMCRKPPEEFNEHQRSAFCVYSGKGVNQLRGFLRDVYSDQARAEQFGELPPEIVQQLTDMAEQEQRHRQHCSRRSHHPNGHSHGHTGHYAQGHQASVGSGDHHHFQHQQQSHSPAGERSAAELAHLRNQQHFEQLIGSQQHAQGHHLHQYYHYHQGRGNAGSGVPHLRRASDGEQLHMHLHPPAPAHYAAIAREREAGGHAIPGAYIWDSPFGNASASGLGQSASPNANPAAEGNPPSTPNVQQVYHHPQQQQHRHDRQHQLLVTPHQPASEPNTVESGANGGGARVPMDEA</sequence>
<feature type="region of interest" description="Disordered" evidence="1">
    <location>
        <begin position="960"/>
        <end position="1034"/>
    </location>
</feature>
<dbReference type="EMBL" id="JMSN01000033">
    <property type="protein sequence ID" value="KDN46826.1"/>
    <property type="molecule type" value="Genomic_DNA"/>
</dbReference>
<evidence type="ECO:0000259" key="3">
    <source>
        <dbReference type="Pfam" id="PF25372"/>
    </source>
</evidence>
<dbReference type="Proteomes" id="UP000027361">
    <property type="component" value="Unassembled WGS sequence"/>
</dbReference>
<proteinExistence type="predicted"/>
<dbReference type="Pfam" id="PF25372">
    <property type="entry name" value="DUF7885"/>
    <property type="match status" value="1"/>
</dbReference>
<protein>
    <submittedName>
        <fullName evidence="4">RNI-like protein</fullName>
    </submittedName>
</protein>
<evidence type="ECO:0000259" key="2">
    <source>
        <dbReference type="Pfam" id="PF12937"/>
    </source>
</evidence>
<dbReference type="AlphaFoldDB" id="A0A066VZC2"/>
<dbReference type="InterPro" id="IPR057207">
    <property type="entry name" value="FBXL15_LRR"/>
</dbReference>
<feature type="compositionally biased region" description="Acidic residues" evidence="1">
    <location>
        <begin position="134"/>
        <end position="148"/>
    </location>
</feature>
<dbReference type="InterPro" id="IPR036047">
    <property type="entry name" value="F-box-like_dom_sf"/>
</dbReference>
<feature type="domain" description="F-box/LRR-repeat protein 15-like leucin rich repeat" evidence="3">
    <location>
        <begin position="332"/>
        <end position="485"/>
    </location>
</feature>
<dbReference type="Pfam" id="PF12937">
    <property type="entry name" value="F-box-like"/>
    <property type="match status" value="1"/>
</dbReference>
<name>A0A066VZC2_TILAU</name>
<dbReference type="PANTHER" id="PTHR13318">
    <property type="entry name" value="PARTNER OF PAIRED, ISOFORM B-RELATED"/>
    <property type="match status" value="1"/>
</dbReference>
<feature type="compositionally biased region" description="Low complexity" evidence="1">
    <location>
        <begin position="965"/>
        <end position="978"/>
    </location>
</feature>
<feature type="domain" description="F-box" evidence="2">
    <location>
        <begin position="239"/>
        <end position="284"/>
    </location>
</feature>
<dbReference type="InParanoid" id="A0A066VZC2"/>
<feature type="compositionally biased region" description="Basic residues" evidence="1">
    <location>
        <begin position="809"/>
        <end position="828"/>
    </location>
</feature>
<accession>A0A066VZC2</accession>